<evidence type="ECO:0000313" key="3">
    <source>
        <dbReference type="Proteomes" id="UP001150062"/>
    </source>
</evidence>
<reference evidence="2" key="1">
    <citation type="submission" date="2022-08" db="EMBL/GenBank/DDBJ databases">
        <title>Novel sulfate-reducing endosymbionts in the free-living metamonad Anaeramoeba.</title>
        <authorList>
            <person name="Jerlstrom-Hultqvist J."/>
            <person name="Cepicka I."/>
            <person name="Gallot-Lavallee L."/>
            <person name="Salas-Leiva D."/>
            <person name="Curtis B.A."/>
            <person name="Zahonova K."/>
            <person name="Pipaliya S."/>
            <person name="Dacks J."/>
            <person name="Roger A.J."/>
        </authorList>
    </citation>
    <scope>NUCLEOTIDE SEQUENCE</scope>
    <source>
        <strain evidence="2">Schooner1</strain>
    </source>
</reference>
<gene>
    <name evidence="2" type="ORF">M0813_05817</name>
</gene>
<dbReference type="EMBL" id="JAOAOG010000300">
    <property type="protein sequence ID" value="KAJ6231392.1"/>
    <property type="molecule type" value="Genomic_DNA"/>
</dbReference>
<sequence>MNLSLDKSNGFELKRRRRTKNTHKKHNQGNTPYIRSRKRVVSTTKINKSTISLPCKAKTKKTANTPKGSSCQTQKSILDTNFDIFKDHGFGFAKPTSHPYAKLNLENKILDYEKHLFPKDKFTVLKSVEVELRL</sequence>
<feature type="compositionally biased region" description="Basic residues" evidence="1">
    <location>
        <begin position="14"/>
        <end position="27"/>
    </location>
</feature>
<organism evidence="2 3">
    <name type="scientific">Anaeramoeba flamelloides</name>
    <dbReference type="NCBI Taxonomy" id="1746091"/>
    <lineage>
        <taxon>Eukaryota</taxon>
        <taxon>Metamonada</taxon>
        <taxon>Anaeramoebidae</taxon>
        <taxon>Anaeramoeba</taxon>
    </lineage>
</organism>
<evidence type="ECO:0000313" key="2">
    <source>
        <dbReference type="EMBL" id="KAJ6231392.1"/>
    </source>
</evidence>
<evidence type="ECO:0000256" key="1">
    <source>
        <dbReference type="SAM" id="MobiDB-lite"/>
    </source>
</evidence>
<keyword evidence="3" id="KW-1185">Reference proteome</keyword>
<feature type="region of interest" description="Disordered" evidence="1">
    <location>
        <begin position="1"/>
        <end position="31"/>
    </location>
</feature>
<dbReference type="Proteomes" id="UP001150062">
    <property type="component" value="Unassembled WGS sequence"/>
</dbReference>
<name>A0ABQ8XH73_9EUKA</name>
<protein>
    <submittedName>
        <fullName evidence="2">Uncharacterized protein</fullName>
    </submittedName>
</protein>
<proteinExistence type="predicted"/>
<comment type="caution">
    <text evidence="2">The sequence shown here is derived from an EMBL/GenBank/DDBJ whole genome shotgun (WGS) entry which is preliminary data.</text>
</comment>
<accession>A0ABQ8XH73</accession>